<evidence type="ECO:0000256" key="5">
    <source>
        <dbReference type="ARBA" id="ARBA00022832"/>
    </source>
</evidence>
<evidence type="ECO:0000256" key="3">
    <source>
        <dbReference type="ARBA" id="ARBA00022516"/>
    </source>
</evidence>
<evidence type="ECO:0000256" key="10">
    <source>
        <dbReference type="ARBA" id="ARBA00023160"/>
    </source>
</evidence>
<keyword evidence="4 11" id="KW-0812">Transmembrane</keyword>
<proteinExistence type="inferred from homology"/>
<evidence type="ECO:0000313" key="14">
    <source>
        <dbReference type="Proteomes" id="UP001430953"/>
    </source>
</evidence>
<comment type="cofactor">
    <cofactor evidence="11">
        <name>Fe(2+)</name>
        <dbReference type="ChEBI" id="CHEBI:29033"/>
    </cofactor>
</comment>
<keyword evidence="5" id="KW-0276">Fatty acid metabolism</keyword>
<feature type="transmembrane region" description="Helical" evidence="12">
    <location>
        <begin position="57"/>
        <end position="78"/>
    </location>
</feature>
<keyword evidence="10 11" id="KW-0275">Fatty acid biosynthesis</keyword>
<evidence type="ECO:0000256" key="8">
    <source>
        <dbReference type="ARBA" id="ARBA00023098"/>
    </source>
</evidence>
<dbReference type="CDD" id="cd03505">
    <property type="entry name" value="Delta9-FADS-like"/>
    <property type="match status" value="1"/>
</dbReference>
<dbReference type="InterPro" id="IPR015876">
    <property type="entry name" value="Acyl-CoA_DS"/>
</dbReference>
<evidence type="ECO:0000256" key="1">
    <source>
        <dbReference type="ARBA" id="ARBA00004141"/>
    </source>
</evidence>
<protein>
    <submittedName>
        <fullName evidence="13">Uncharacterized protein</fullName>
    </submittedName>
</protein>
<sequence>MAPNLFGSSATLFLEASQQDVSQNKSSTEKSVAQTLQVQKTQSSKPKYQWKIVWRNMIAFAYLHLGALYGLYLLLVAASVYTTIWSITIGAFAAIGVTAGAHRLWAHRSYKAKWPMRIILMLLQTTAFQNHIYEWVRDHRVHHKFTDTDADPHNAKRGFFFSHMGWLLIRKHPDVINKGASIDMSDLEKDFVVVWQRRCDNLSLIKEKKKKKKKQNLVFQVSKVSLIDRRVSI</sequence>
<organism evidence="13 14">
    <name type="scientific">Cardiocondyla obscurior</name>
    <dbReference type="NCBI Taxonomy" id="286306"/>
    <lineage>
        <taxon>Eukaryota</taxon>
        <taxon>Metazoa</taxon>
        <taxon>Ecdysozoa</taxon>
        <taxon>Arthropoda</taxon>
        <taxon>Hexapoda</taxon>
        <taxon>Insecta</taxon>
        <taxon>Pterygota</taxon>
        <taxon>Neoptera</taxon>
        <taxon>Endopterygota</taxon>
        <taxon>Hymenoptera</taxon>
        <taxon>Apocrita</taxon>
        <taxon>Aculeata</taxon>
        <taxon>Formicoidea</taxon>
        <taxon>Formicidae</taxon>
        <taxon>Myrmicinae</taxon>
        <taxon>Cardiocondyla</taxon>
    </lineage>
</organism>
<evidence type="ECO:0000256" key="9">
    <source>
        <dbReference type="ARBA" id="ARBA00023136"/>
    </source>
</evidence>
<dbReference type="GO" id="GO:0004768">
    <property type="term" value="F:stearoyl-CoA 9-desaturase activity"/>
    <property type="evidence" value="ECO:0007669"/>
    <property type="project" value="TreeGrafter"/>
</dbReference>
<reference evidence="13 14" key="1">
    <citation type="submission" date="2023-03" db="EMBL/GenBank/DDBJ databases">
        <title>High recombination rates correlate with genetic variation in Cardiocondyla obscurior ants.</title>
        <authorList>
            <person name="Errbii M."/>
        </authorList>
    </citation>
    <scope>NUCLEOTIDE SEQUENCE [LARGE SCALE GENOMIC DNA]</scope>
    <source>
        <strain evidence="13">Alpha-2009</strain>
        <tissue evidence="13">Whole body</tissue>
    </source>
</reference>
<dbReference type="EMBL" id="JADYXP020000001">
    <property type="protein sequence ID" value="KAL0132488.1"/>
    <property type="molecule type" value="Genomic_DNA"/>
</dbReference>
<dbReference type="PRINTS" id="PR00075">
    <property type="entry name" value="FACDDSATRASE"/>
</dbReference>
<keyword evidence="3 11" id="KW-0444">Lipid biosynthesis</keyword>
<accession>A0AAW2GYU6</accession>
<feature type="transmembrane region" description="Helical" evidence="12">
    <location>
        <begin position="84"/>
        <end position="106"/>
    </location>
</feature>
<dbReference type="GO" id="GO:0005789">
    <property type="term" value="C:endoplasmic reticulum membrane"/>
    <property type="evidence" value="ECO:0007669"/>
    <property type="project" value="TreeGrafter"/>
</dbReference>
<evidence type="ECO:0000256" key="2">
    <source>
        <dbReference type="ARBA" id="ARBA00009295"/>
    </source>
</evidence>
<gene>
    <name evidence="13" type="ORF">PUN28_000322</name>
</gene>
<comment type="similarity">
    <text evidence="2 11">Belongs to the fatty acid desaturase type 1 family.</text>
</comment>
<keyword evidence="14" id="KW-1185">Reference proteome</keyword>
<dbReference type="PANTHER" id="PTHR11351:SF98">
    <property type="entry name" value="RE43130P"/>
    <property type="match status" value="1"/>
</dbReference>
<keyword evidence="6 12" id="KW-1133">Transmembrane helix</keyword>
<keyword evidence="9 12" id="KW-0472">Membrane</keyword>
<evidence type="ECO:0000256" key="11">
    <source>
        <dbReference type="RuleBase" id="RU000581"/>
    </source>
</evidence>
<name>A0AAW2GYU6_9HYME</name>
<dbReference type="Proteomes" id="UP001430953">
    <property type="component" value="Unassembled WGS sequence"/>
</dbReference>
<dbReference type="AlphaFoldDB" id="A0AAW2GYU6"/>
<evidence type="ECO:0000256" key="6">
    <source>
        <dbReference type="ARBA" id="ARBA00022989"/>
    </source>
</evidence>
<evidence type="ECO:0000256" key="12">
    <source>
        <dbReference type="SAM" id="Phobius"/>
    </source>
</evidence>
<evidence type="ECO:0000256" key="7">
    <source>
        <dbReference type="ARBA" id="ARBA00023002"/>
    </source>
</evidence>
<keyword evidence="7 11" id="KW-0560">Oxidoreductase</keyword>
<keyword evidence="8" id="KW-0443">Lipid metabolism</keyword>
<dbReference type="GO" id="GO:0005506">
    <property type="term" value="F:iron ion binding"/>
    <property type="evidence" value="ECO:0007669"/>
    <property type="project" value="TreeGrafter"/>
</dbReference>
<comment type="subcellular location">
    <subcellularLocation>
        <location evidence="1">Membrane</location>
        <topology evidence="1">Multi-pass membrane protein</topology>
    </subcellularLocation>
</comment>
<dbReference type="PANTHER" id="PTHR11351">
    <property type="entry name" value="ACYL-COA DESATURASE"/>
    <property type="match status" value="1"/>
</dbReference>
<evidence type="ECO:0000313" key="13">
    <source>
        <dbReference type="EMBL" id="KAL0132488.1"/>
    </source>
</evidence>
<evidence type="ECO:0000256" key="4">
    <source>
        <dbReference type="ARBA" id="ARBA00022692"/>
    </source>
</evidence>
<dbReference type="GO" id="GO:0006636">
    <property type="term" value="P:unsaturated fatty acid biosynthetic process"/>
    <property type="evidence" value="ECO:0007669"/>
    <property type="project" value="TreeGrafter"/>
</dbReference>
<comment type="caution">
    <text evidence="13">The sequence shown here is derived from an EMBL/GenBank/DDBJ whole genome shotgun (WGS) entry which is preliminary data.</text>
</comment>
<comment type="domain">
    <text evidence="11">The histidine box domains are involved in binding the catalytic metal ions.</text>
</comment>